<feature type="transmembrane region" description="Helical" evidence="1">
    <location>
        <begin position="6"/>
        <end position="26"/>
    </location>
</feature>
<protein>
    <recommendedName>
        <fullName evidence="4">SH3b domain-containing protein</fullName>
    </recommendedName>
</protein>
<dbReference type="RefSeq" id="WP_408019965.1">
    <property type="nucleotide sequence ID" value="NZ_JBFQGM010000025.1"/>
</dbReference>
<keyword evidence="1" id="KW-1133">Transmembrane helix</keyword>
<sequence>MIFTKYYFLILNIILLGLGSILFSCYNGKPSNPQDVIKFVDIIETESSEELLDTETRTIDNSKKGDGEITRTITITKEWSKTYLINSEKSLINGVEGIINFPVLNIKFQAEQEIRNKYEILKQKKESVTHTIQVKVPPGTKRTIPIRWINRYQNGKIKYFINNTLIYTPYKVLVDVTYDIDNNTQKLPIPSKISSVCPLNSGAYKAYVNTYEGLFLRPEPRRGSKRIASVVFMQTIVVLQDNILQDNQRWQEICVEGTGQKGWMKAGNVQKLEKSDLRESVNQ</sequence>
<accession>A0ABW8WZT9</accession>
<organism evidence="2 3">
    <name type="scientific">Scytonema tolypothrichoides VB-61278_2</name>
    <dbReference type="NCBI Taxonomy" id="3232314"/>
    <lineage>
        <taxon>Bacteria</taxon>
        <taxon>Bacillati</taxon>
        <taxon>Cyanobacteriota</taxon>
        <taxon>Cyanophyceae</taxon>
        <taxon>Nostocales</taxon>
        <taxon>Scytonemataceae</taxon>
        <taxon>Scytonema</taxon>
    </lineage>
</organism>
<keyword evidence="1" id="KW-0812">Transmembrane</keyword>
<comment type="caution">
    <text evidence="2">The sequence shown here is derived from an EMBL/GenBank/DDBJ whole genome shotgun (WGS) entry which is preliminary data.</text>
</comment>
<evidence type="ECO:0008006" key="4">
    <source>
        <dbReference type="Google" id="ProtNLM"/>
    </source>
</evidence>
<name>A0ABW8WZT9_9CYAN</name>
<evidence type="ECO:0000256" key="1">
    <source>
        <dbReference type="SAM" id="Phobius"/>
    </source>
</evidence>
<dbReference type="PROSITE" id="PS51257">
    <property type="entry name" value="PROKAR_LIPOPROTEIN"/>
    <property type="match status" value="1"/>
</dbReference>
<proteinExistence type="predicted"/>
<keyword evidence="1" id="KW-0472">Membrane</keyword>
<evidence type="ECO:0000313" key="2">
    <source>
        <dbReference type="EMBL" id="MFL9466527.1"/>
    </source>
</evidence>
<evidence type="ECO:0000313" key="3">
    <source>
        <dbReference type="Proteomes" id="UP001628874"/>
    </source>
</evidence>
<keyword evidence="3" id="KW-1185">Reference proteome</keyword>
<dbReference type="Proteomes" id="UP001628874">
    <property type="component" value="Unassembled WGS sequence"/>
</dbReference>
<reference evidence="2 3" key="1">
    <citation type="submission" date="2024-07" db="EMBL/GenBank/DDBJ databases">
        <authorList>
            <person name="Tripathy S."/>
        </authorList>
    </citation>
    <scope>NUCLEOTIDE SEQUENCE [LARGE SCALE GENOMIC DNA]</scope>
    <source>
        <strain evidence="2 3">VB-61278_2</strain>
    </source>
</reference>
<gene>
    <name evidence="2" type="ORF">AB0759_38720</name>
</gene>
<dbReference type="EMBL" id="JBFQGM010000025">
    <property type="protein sequence ID" value="MFL9466527.1"/>
    <property type="molecule type" value="Genomic_DNA"/>
</dbReference>